<proteinExistence type="predicted"/>
<accession>A0A0E9REH2</accession>
<sequence length="29" mass="3247">MDVSFLRLLFFPPQRERTTSSTSLSGTGD</sequence>
<dbReference type="EMBL" id="GBXM01081031">
    <property type="protein sequence ID" value="JAH27546.1"/>
    <property type="molecule type" value="Transcribed_RNA"/>
</dbReference>
<dbReference type="AlphaFoldDB" id="A0A0E9REH2"/>
<reference evidence="1" key="2">
    <citation type="journal article" date="2015" name="Fish Shellfish Immunol.">
        <title>Early steps in the European eel (Anguilla anguilla)-Vibrio vulnificus interaction in the gills: Role of the RtxA13 toxin.</title>
        <authorList>
            <person name="Callol A."/>
            <person name="Pajuelo D."/>
            <person name="Ebbesson L."/>
            <person name="Teles M."/>
            <person name="MacKenzie S."/>
            <person name="Amaro C."/>
        </authorList>
    </citation>
    <scope>NUCLEOTIDE SEQUENCE</scope>
</reference>
<organism evidence="1">
    <name type="scientific">Anguilla anguilla</name>
    <name type="common">European freshwater eel</name>
    <name type="synonym">Muraena anguilla</name>
    <dbReference type="NCBI Taxonomy" id="7936"/>
    <lineage>
        <taxon>Eukaryota</taxon>
        <taxon>Metazoa</taxon>
        <taxon>Chordata</taxon>
        <taxon>Craniata</taxon>
        <taxon>Vertebrata</taxon>
        <taxon>Euteleostomi</taxon>
        <taxon>Actinopterygii</taxon>
        <taxon>Neopterygii</taxon>
        <taxon>Teleostei</taxon>
        <taxon>Anguilliformes</taxon>
        <taxon>Anguillidae</taxon>
        <taxon>Anguilla</taxon>
    </lineage>
</organism>
<evidence type="ECO:0000313" key="1">
    <source>
        <dbReference type="EMBL" id="JAH27546.1"/>
    </source>
</evidence>
<reference evidence="1" key="1">
    <citation type="submission" date="2014-11" db="EMBL/GenBank/DDBJ databases">
        <authorList>
            <person name="Amaro Gonzalez C."/>
        </authorList>
    </citation>
    <scope>NUCLEOTIDE SEQUENCE</scope>
</reference>
<name>A0A0E9REH2_ANGAN</name>
<protein>
    <submittedName>
        <fullName evidence="1">Uncharacterized protein</fullName>
    </submittedName>
</protein>